<protein>
    <submittedName>
        <fullName evidence="2">Uncharacterized protein</fullName>
    </submittedName>
</protein>
<evidence type="ECO:0000313" key="2">
    <source>
        <dbReference type="EMBL" id="CAD7274885.1"/>
    </source>
</evidence>
<dbReference type="EMBL" id="CAJPEX010000315">
    <property type="protein sequence ID" value="CAG0915037.1"/>
    <property type="molecule type" value="Genomic_DNA"/>
</dbReference>
<dbReference type="EMBL" id="OA882352">
    <property type="protein sequence ID" value="CAD7274885.1"/>
    <property type="molecule type" value="Genomic_DNA"/>
</dbReference>
<keyword evidence="3" id="KW-1185">Reference proteome</keyword>
<feature type="compositionally biased region" description="Low complexity" evidence="1">
    <location>
        <begin position="34"/>
        <end position="60"/>
    </location>
</feature>
<dbReference type="AlphaFoldDB" id="A0A7R9GBI6"/>
<organism evidence="2">
    <name type="scientific">Notodromas monacha</name>
    <dbReference type="NCBI Taxonomy" id="399045"/>
    <lineage>
        <taxon>Eukaryota</taxon>
        <taxon>Metazoa</taxon>
        <taxon>Ecdysozoa</taxon>
        <taxon>Arthropoda</taxon>
        <taxon>Crustacea</taxon>
        <taxon>Oligostraca</taxon>
        <taxon>Ostracoda</taxon>
        <taxon>Podocopa</taxon>
        <taxon>Podocopida</taxon>
        <taxon>Cypridocopina</taxon>
        <taxon>Cypridoidea</taxon>
        <taxon>Cyprididae</taxon>
        <taxon>Notodromas</taxon>
    </lineage>
</organism>
<gene>
    <name evidence="2" type="ORF">NMOB1V02_LOCUS2700</name>
</gene>
<accession>A0A7R9GBI6</accession>
<name>A0A7R9GBI6_9CRUS</name>
<feature type="region of interest" description="Disordered" evidence="1">
    <location>
        <begin position="30"/>
        <end position="109"/>
    </location>
</feature>
<evidence type="ECO:0000313" key="3">
    <source>
        <dbReference type="Proteomes" id="UP000678499"/>
    </source>
</evidence>
<dbReference type="Proteomes" id="UP000678499">
    <property type="component" value="Unassembled WGS sequence"/>
</dbReference>
<reference evidence="2" key="1">
    <citation type="submission" date="2020-11" db="EMBL/GenBank/DDBJ databases">
        <authorList>
            <person name="Tran Van P."/>
        </authorList>
    </citation>
    <scope>NUCLEOTIDE SEQUENCE</scope>
</reference>
<evidence type="ECO:0000256" key="1">
    <source>
        <dbReference type="SAM" id="MobiDB-lite"/>
    </source>
</evidence>
<proteinExistence type="predicted"/>
<sequence>MAQVGPLMAQHNPVLGPVYKSLEERVETHFQTLAAAAAPPQHHHQQQAVTPAQQPQPNAPGSQSGGRTPYSHQMPPPPVGGYSLTTPAHPIDSSFMTLPTPAPHRQDRY</sequence>